<sequence length="56" mass="6285">MTVHVGELTSEVVAAGEPPTRAPEVSIWEERQRLRAALERIERDRCRTATGEDGHD</sequence>
<reference evidence="1 2" key="1">
    <citation type="submission" date="2021-01" db="EMBL/GenBank/DDBJ databases">
        <title>Whole genome shotgun sequence of Actinoplanes deccanensis NBRC 13994.</title>
        <authorList>
            <person name="Komaki H."/>
            <person name="Tamura T."/>
        </authorList>
    </citation>
    <scope>NUCLEOTIDE SEQUENCE [LARGE SCALE GENOMIC DNA]</scope>
    <source>
        <strain evidence="1 2">NBRC 13994</strain>
    </source>
</reference>
<proteinExistence type="predicted"/>
<evidence type="ECO:0000313" key="2">
    <source>
        <dbReference type="Proteomes" id="UP000609879"/>
    </source>
</evidence>
<dbReference type="Proteomes" id="UP000609879">
    <property type="component" value="Unassembled WGS sequence"/>
</dbReference>
<keyword evidence="2" id="KW-1185">Reference proteome</keyword>
<evidence type="ECO:0000313" key="1">
    <source>
        <dbReference type="EMBL" id="GID72862.1"/>
    </source>
</evidence>
<organism evidence="1 2">
    <name type="scientific">Paractinoplanes deccanensis</name>
    <dbReference type="NCBI Taxonomy" id="113561"/>
    <lineage>
        <taxon>Bacteria</taxon>
        <taxon>Bacillati</taxon>
        <taxon>Actinomycetota</taxon>
        <taxon>Actinomycetes</taxon>
        <taxon>Micromonosporales</taxon>
        <taxon>Micromonosporaceae</taxon>
        <taxon>Paractinoplanes</taxon>
    </lineage>
</organism>
<accession>A0ABQ3XYX9</accession>
<name>A0ABQ3XYX9_9ACTN</name>
<dbReference type="RefSeq" id="WP_203760810.1">
    <property type="nucleotide sequence ID" value="NZ_BAAABO010000006.1"/>
</dbReference>
<comment type="caution">
    <text evidence="1">The sequence shown here is derived from an EMBL/GenBank/DDBJ whole genome shotgun (WGS) entry which is preliminary data.</text>
</comment>
<gene>
    <name evidence="1" type="ORF">Ade02nite_15030</name>
</gene>
<dbReference type="EMBL" id="BOMI01000022">
    <property type="protein sequence ID" value="GID72862.1"/>
    <property type="molecule type" value="Genomic_DNA"/>
</dbReference>
<protein>
    <submittedName>
        <fullName evidence="1">Uncharacterized protein</fullName>
    </submittedName>
</protein>